<dbReference type="InterPro" id="IPR017900">
    <property type="entry name" value="4Fe4S_Fe_S_CS"/>
</dbReference>
<dbReference type="InterPro" id="IPR010207">
    <property type="entry name" value="Elect_transpt_cplx_RnfB/RsxB"/>
</dbReference>
<dbReference type="GO" id="GO:0046872">
    <property type="term" value="F:metal ion binding"/>
    <property type="evidence" value="ECO:0007669"/>
    <property type="project" value="UniProtKB-KW"/>
</dbReference>
<feature type="domain" description="4Fe-4S ferredoxin-type" evidence="14">
    <location>
        <begin position="103"/>
        <end position="132"/>
    </location>
</feature>
<evidence type="ECO:0000256" key="10">
    <source>
        <dbReference type="ARBA" id="ARBA00023014"/>
    </source>
</evidence>
<feature type="region of interest" description="Disordered" evidence="13">
    <location>
        <begin position="156"/>
        <end position="187"/>
    </location>
</feature>
<evidence type="ECO:0000256" key="13">
    <source>
        <dbReference type="SAM" id="MobiDB-lite"/>
    </source>
</evidence>
<evidence type="ECO:0000256" key="8">
    <source>
        <dbReference type="ARBA" id="ARBA00022982"/>
    </source>
</evidence>
<evidence type="ECO:0000256" key="9">
    <source>
        <dbReference type="ARBA" id="ARBA00023004"/>
    </source>
</evidence>
<dbReference type="Pfam" id="PF04060">
    <property type="entry name" value="FeS"/>
    <property type="match status" value="1"/>
</dbReference>
<dbReference type="GO" id="GO:0009055">
    <property type="term" value="F:electron transfer activity"/>
    <property type="evidence" value="ECO:0007669"/>
    <property type="project" value="InterPro"/>
</dbReference>
<feature type="domain" description="4Fe-4S" evidence="15">
    <location>
        <begin position="2"/>
        <end position="60"/>
    </location>
</feature>
<keyword evidence="8" id="KW-0249">Electron transport</keyword>
<organism evidence="16 17">
    <name type="scientific">Azomonas macrocytogenes</name>
    <name type="common">Azotobacter macrocytogenes</name>
    <dbReference type="NCBI Taxonomy" id="69962"/>
    <lineage>
        <taxon>Bacteria</taxon>
        <taxon>Pseudomonadati</taxon>
        <taxon>Pseudomonadota</taxon>
        <taxon>Gammaproteobacteria</taxon>
        <taxon>Pseudomonadales</taxon>
        <taxon>Pseudomonadaceae</taxon>
        <taxon>Azomonas</taxon>
    </lineage>
</organism>
<keyword evidence="1" id="KW-0813">Transport</keyword>
<dbReference type="EMBL" id="JACHXI010000002">
    <property type="protein sequence ID" value="MBB3102325.1"/>
    <property type="molecule type" value="Genomic_DNA"/>
</dbReference>
<sequence>MQDDSLADRIDALLPQTQCGKCGHPGCRPYAEGIAQGEALNKCLPGGEATVQALAILLERPVLPLAKPAVPPRIAFIREAECIGCTKCSQACPVDAIVGAAKLMHTVITAECTGCELCITPCPVDCIDIQPLPEAEARAQRARADHFRRRYLARKARLQHQEEQRQRERKKRQSAPDQPTQMSAAVQSALERINARRTPLSDAQKRLKAKANMARAALAKAERQLAIHATAELQTQVERLRGIAESAEKALQQAQDQSSIAPQQNPADLNKAKIAAAMARAQLSKAEKAFGEVLSPEQQVQLAELHRAAEQAQQRLDALQKTAPTSPPNSGEAALKQAKQHFQSHRDTLREAERAKADEATLQPLRMALQQAEQALHTAEAAAGRPLPKRQLVDKSPMPAELRELKTELVYARAELSRQQRQTPLDTVALDKAQTRLNEAERQLHTYALQSRSDND</sequence>
<feature type="region of interest" description="Disordered" evidence="13">
    <location>
        <begin position="376"/>
        <end position="396"/>
    </location>
</feature>
<evidence type="ECO:0000259" key="15">
    <source>
        <dbReference type="PROSITE" id="PS51656"/>
    </source>
</evidence>
<evidence type="ECO:0000256" key="4">
    <source>
        <dbReference type="ARBA" id="ARBA00022519"/>
    </source>
</evidence>
<dbReference type="Gene3D" id="3.30.70.20">
    <property type="match status" value="1"/>
</dbReference>
<feature type="compositionally biased region" description="Polar residues" evidence="13">
    <location>
        <begin position="175"/>
        <end position="186"/>
    </location>
</feature>
<keyword evidence="12" id="KW-0175">Coiled coil</keyword>
<dbReference type="PROSITE" id="PS51656">
    <property type="entry name" value="4FE4S"/>
    <property type="match status" value="1"/>
</dbReference>
<evidence type="ECO:0000256" key="11">
    <source>
        <dbReference type="ARBA" id="ARBA00023136"/>
    </source>
</evidence>
<keyword evidence="9" id="KW-0408">Iron</keyword>
<dbReference type="RefSeq" id="WP_183165320.1">
    <property type="nucleotide sequence ID" value="NZ_JACHXI010000002.1"/>
</dbReference>
<dbReference type="Gene3D" id="1.10.15.40">
    <property type="entry name" value="Electron transport complex subunit B, putative Fe-S cluster"/>
    <property type="match status" value="1"/>
</dbReference>
<dbReference type="SUPFAM" id="SSF54862">
    <property type="entry name" value="4Fe-4S ferredoxins"/>
    <property type="match status" value="1"/>
</dbReference>
<keyword evidence="7" id="KW-1278">Translocase</keyword>
<dbReference type="InterPro" id="IPR017896">
    <property type="entry name" value="4Fe4S_Fe-S-bd"/>
</dbReference>
<keyword evidence="6" id="KW-0677">Repeat</keyword>
<keyword evidence="4" id="KW-0997">Cell inner membrane</keyword>
<evidence type="ECO:0000256" key="3">
    <source>
        <dbReference type="ARBA" id="ARBA00022485"/>
    </source>
</evidence>
<dbReference type="PROSITE" id="PS00198">
    <property type="entry name" value="4FE4S_FER_1"/>
    <property type="match status" value="1"/>
</dbReference>
<evidence type="ECO:0000256" key="5">
    <source>
        <dbReference type="ARBA" id="ARBA00022723"/>
    </source>
</evidence>
<accession>A0A839T2Y1</accession>
<reference evidence="16 17" key="1">
    <citation type="submission" date="2020-08" db="EMBL/GenBank/DDBJ databases">
        <title>Genomic Encyclopedia of Type Strains, Phase III (KMG-III): the genomes of soil and plant-associated and newly described type strains.</title>
        <authorList>
            <person name="Whitman W."/>
        </authorList>
    </citation>
    <scope>NUCLEOTIDE SEQUENCE [LARGE SCALE GENOMIC DNA]</scope>
    <source>
        <strain evidence="16 17">CECT 4462</strain>
    </source>
</reference>
<dbReference type="Proteomes" id="UP000549250">
    <property type="component" value="Unassembled WGS sequence"/>
</dbReference>
<evidence type="ECO:0000256" key="12">
    <source>
        <dbReference type="SAM" id="Coils"/>
    </source>
</evidence>
<dbReference type="InterPro" id="IPR007202">
    <property type="entry name" value="4Fe-4S_dom"/>
</dbReference>
<feature type="domain" description="4Fe-4S ferredoxin-type" evidence="14">
    <location>
        <begin position="73"/>
        <end position="102"/>
    </location>
</feature>
<evidence type="ECO:0000256" key="6">
    <source>
        <dbReference type="ARBA" id="ARBA00022737"/>
    </source>
</evidence>
<evidence type="ECO:0000256" key="1">
    <source>
        <dbReference type="ARBA" id="ARBA00022448"/>
    </source>
</evidence>
<gene>
    <name evidence="16" type="ORF">FHR87_000698</name>
</gene>
<name>A0A839T2Y1_AZOMA</name>
<evidence type="ECO:0000256" key="2">
    <source>
        <dbReference type="ARBA" id="ARBA00022475"/>
    </source>
</evidence>
<dbReference type="GO" id="GO:0051539">
    <property type="term" value="F:4 iron, 4 sulfur cluster binding"/>
    <property type="evidence" value="ECO:0007669"/>
    <property type="project" value="UniProtKB-KW"/>
</dbReference>
<keyword evidence="10" id="KW-0411">Iron-sulfur</keyword>
<keyword evidence="17" id="KW-1185">Reference proteome</keyword>
<evidence type="ECO:0000256" key="7">
    <source>
        <dbReference type="ARBA" id="ARBA00022967"/>
    </source>
</evidence>
<keyword evidence="2" id="KW-1003">Cell membrane</keyword>
<dbReference type="InterPro" id="IPR050294">
    <property type="entry name" value="RnfB_subfamily"/>
</dbReference>
<keyword evidence="11" id="KW-0472">Membrane</keyword>
<dbReference type="PROSITE" id="PS51379">
    <property type="entry name" value="4FE4S_FER_2"/>
    <property type="match status" value="2"/>
</dbReference>
<protein>
    <submittedName>
        <fullName evidence="16">Electron transport complex protein RnfB</fullName>
    </submittedName>
</protein>
<dbReference type="PANTHER" id="PTHR42859">
    <property type="entry name" value="OXIDOREDUCTASE"/>
    <property type="match status" value="1"/>
</dbReference>
<evidence type="ECO:0000313" key="17">
    <source>
        <dbReference type="Proteomes" id="UP000549250"/>
    </source>
</evidence>
<evidence type="ECO:0000259" key="14">
    <source>
        <dbReference type="PROSITE" id="PS51379"/>
    </source>
</evidence>
<comment type="caution">
    <text evidence="16">The sequence shown here is derived from an EMBL/GenBank/DDBJ whole genome shotgun (WGS) entry which is preliminary data.</text>
</comment>
<dbReference type="PANTHER" id="PTHR42859:SF3">
    <property type="entry name" value="ION-TRANSLOCATING OXIDOREDUCTASE COMPLEX SUBUNIT B"/>
    <property type="match status" value="1"/>
</dbReference>
<proteinExistence type="predicted"/>
<feature type="region of interest" description="Disordered" evidence="13">
    <location>
        <begin position="321"/>
        <end position="344"/>
    </location>
</feature>
<dbReference type="NCBIfam" id="TIGR01944">
    <property type="entry name" value="rnfB"/>
    <property type="match status" value="1"/>
</dbReference>
<keyword evidence="5" id="KW-0479">Metal-binding</keyword>
<dbReference type="AlphaFoldDB" id="A0A839T2Y1"/>
<keyword evidence="3" id="KW-0004">4Fe-4S</keyword>
<dbReference type="Pfam" id="PF14697">
    <property type="entry name" value="Fer4_21"/>
    <property type="match status" value="1"/>
</dbReference>
<feature type="coiled-coil region" evidence="12">
    <location>
        <begin position="402"/>
        <end position="450"/>
    </location>
</feature>
<evidence type="ECO:0000313" key="16">
    <source>
        <dbReference type="EMBL" id="MBB3102325.1"/>
    </source>
</evidence>